<proteinExistence type="predicted"/>
<evidence type="ECO:0000313" key="2">
    <source>
        <dbReference type="EMBL" id="MBA4611060.1"/>
    </source>
</evidence>
<sequence>MDRMSDHARGSPPVRCPGSGTGLLTLGFLASLFWAFGFLAFGLAAAKAAPGPVPLPPVKPAMVAASPAGISPPKALAPTDQSCFARLTALGAAFRPLPPIATAKGCRIDVPVSLSRVGNTTLSPPATLACETALRFAEVSRDIFAPLVQDLKGRSIATIHVAASYACRGRNRQKGAKLSEHAFGRAIDVRALTLDDGTSWAVEPRSRLNPRWTARLQRRLRARVCGPFTTVLGPGSDKYHDDHIHMDLAHRRSTYCK</sequence>
<gene>
    <name evidence="2" type="ORF">H1W37_05325</name>
</gene>
<evidence type="ECO:0000259" key="1">
    <source>
        <dbReference type="Pfam" id="PF06904"/>
    </source>
</evidence>
<dbReference type="InterPro" id="IPR009683">
    <property type="entry name" value="Extensin-like_C"/>
</dbReference>
<name>A0A838XW42_9HYPH</name>
<dbReference type="Pfam" id="PF06904">
    <property type="entry name" value="Extensin-like_C"/>
    <property type="match status" value="1"/>
</dbReference>
<evidence type="ECO:0000313" key="3">
    <source>
        <dbReference type="Proteomes" id="UP000559404"/>
    </source>
</evidence>
<dbReference type="RefSeq" id="WP_181759267.1">
    <property type="nucleotide sequence ID" value="NZ_BMCR01000002.1"/>
</dbReference>
<comment type="caution">
    <text evidence="2">The sequence shown here is derived from an EMBL/GenBank/DDBJ whole genome shotgun (WGS) entry which is preliminary data.</text>
</comment>
<dbReference type="EMBL" id="JACEON010000004">
    <property type="protein sequence ID" value="MBA4611060.1"/>
    <property type="molecule type" value="Genomic_DNA"/>
</dbReference>
<reference evidence="2 3" key="1">
    <citation type="submission" date="2020-07" db="EMBL/GenBank/DDBJ databases">
        <authorList>
            <person name="Li M."/>
        </authorList>
    </citation>
    <scope>NUCLEOTIDE SEQUENCE [LARGE SCALE GENOMIC DNA]</scope>
    <source>
        <strain evidence="2 3">DSM 23284</strain>
    </source>
</reference>
<keyword evidence="3" id="KW-1185">Reference proteome</keyword>
<protein>
    <submittedName>
        <fullName evidence="2">Extensin family protein</fullName>
    </submittedName>
</protein>
<feature type="domain" description="Extensin-like C-terminal" evidence="1">
    <location>
        <begin position="82"/>
        <end position="257"/>
    </location>
</feature>
<dbReference type="Proteomes" id="UP000559404">
    <property type="component" value="Unassembled WGS sequence"/>
</dbReference>
<accession>A0A838XW42</accession>
<organism evidence="2 3">
    <name type="scientific">Stappia taiwanensis</name>
    <dbReference type="NCBI Taxonomy" id="992267"/>
    <lineage>
        <taxon>Bacteria</taxon>
        <taxon>Pseudomonadati</taxon>
        <taxon>Pseudomonadota</taxon>
        <taxon>Alphaproteobacteria</taxon>
        <taxon>Hyphomicrobiales</taxon>
        <taxon>Stappiaceae</taxon>
        <taxon>Stappia</taxon>
    </lineage>
</organism>
<reference evidence="2 3" key="2">
    <citation type="submission" date="2020-08" db="EMBL/GenBank/DDBJ databases">
        <title>Stappia taiwanensis sp. nov., isolated from a coastal thermal spring.</title>
        <authorList>
            <person name="Kampfer P."/>
        </authorList>
    </citation>
    <scope>NUCLEOTIDE SEQUENCE [LARGE SCALE GENOMIC DNA]</scope>
    <source>
        <strain evidence="2 3">DSM 23284</strain>
    </source>
</reference>
<dbReference type="AlphaFoldDB" id="A0A838XW42"/>